<dbReference type="SUPFAM" id="SSF64288">
    <property type="entry name" value="Chorismate lyase-like"/>
    <property type="match status" value="1"/>
</dbReference>
<dbReference type="Pfam" id="PF00392">
    <property type="entry name" value="GntR"/>
    <property type="match status" value="1"/>
</dbReference>
<dbReference type="InterPro" id="IPR028978">
    <property type="entry name" value="Chorismate_lyase_/UTRA_dom_sf"/>
</dbReference>
<protein>
    <submittedName>
        <fullName evidence="5">Phage tail protein</fullName>
    </submittedName>
</protein>
<reference evidence="5 6" key="1">
    <citation type="submission" date="2016-09" db="EMBL/GenBank/DDBJ databases">
        <title>Rhizobium sp. nov., a novel species isolated from the rice rhizosphere.</title>
        <authorList>
            <person name="Zhao J."/>
            <person name="Zhang X."/>
        </authorList>
    </citation>
    <scope>NUCLEOTIDE SEQUENCE [LARGE SCALE GENOMIC DNA]</scope>
    <source>
        <strain evidence="5 6">MH17</strain>
    </source>
</reference>
<dbReference type="OrthoDB" id="7173258at2"/>
<dbReference type="PROSITE" id="PS50949">
    <property type="entry name" value="HTH_GNTR"/>
    <property type="match status" value="1"/>
</dbReference>
<dbReference type="SUPFAM" id="SSF46785">
    <property type="entry name" value="Winged helix' DNA-binding domain"/>
    <property type="match status" value="1"/>
</dbReference>
<dbReference type="Gene3D" id="3.40.1410.10">
    <property type="entry name" value="Chorismate lyase-like"/>
    <property type="match status" value="1"/>
</dbReference>
<dbReference type="GO" id="GO:0003677">
    <property type="term" value="F:DNA binding"/>
    <property type="evidence" value="ECO:0007669"/>
    <property type="project" value="UniProtKB-KW"/>
</dbReference>
<dbReference type="PRINTS" id="PR00035">
    <property type="entry name" value="HTHGNTR"/>
</dbReference>
<accession>A0A1Q9APZ7</accession>
<dbReference type="RefSeq" id="WP_075632971.1">
    <property type="nucleotide sequence ID" value="NZ_MKIO01000017.1"/>
</dbReference>
<dbReference type="PANTHER" id="PTHR44846">
    <property type="entry name" value="MANNOSYL-D-GLYCERATE TRANSPORT/METABOLISM SYSTEM REPRESSOR MNGR-RELATED"/>
    <property type="match status" value="1"/>
</dbReference>
<dbReference type="InterPro" id="IPR000524">
    <property type="entry name" value="Tscrpt_reg_HTH_GntR"/>
</dbReference>
<organism evidence="5 6">
    <name type="scientific">Xaviernesmea rhizosphaerae</name>
    <dbReference type="NCBI Taxonomy" id="1672749"/>
    <lineage>
        <taxon>Bacteria</taxon>
        <taxon>Pseudomonadati</taxon>
        <taxon>Pseudomonadota</taxon>
        <taxon>Alphaproteobacteria</taxon>
        <taxon>Hyphomicrobiales</taxon>
        <taxon>Rhizobiaceae</taxon>
        <taxon>Rhizobium/Agrobacterium group</taxon>
        <taxon>Xaviernesmea</taxon>
    </lineage>
</organism>
<evidence type="ECO:0000256" key="3">
    <source>
        <dbReference type="ARBA" id="ARBA00023163"/>
    </source>
</evidence>
<evidence type="ECO:0000256" key="1">
    <source>
        <dbReference type="ARBA" id="ARBA00023015"/>
    </source>
</evidence>
<dbReference type="InterPro" id="IPR050679">
    <property type="entry name" value="Bact_HTH_transcr_reg"/>
</dbReference>
<dbReference type="Pfam" id="PF07702">
    <property type="entry name" value="UTRA"/>
    <property type="match status" value="1"/>
</dbReference>
<dbReference type="InterPro" id="IPR036390">
    <property type="entry name" value="WH_DNA-bd_sf"/>
</dbReference>
<dbReference type="Gene3D" id="1.10.10.10">
    <property type="entry name" value="Winged helix-like DNA-binding domain superfamily/Winged helix DNA-binding domain"/>
    <property type="match status" value="1"/>
</dbReference>
<feature type="domain" description="HTH gntR-type" evidence="4">
    <location>
        <begin position="20"/>
        <end position="88"/>
    </location>
</feature>
<gene>
    <name evidence="5" type="ORF">BJF92_24050</name>
</gene>
<dbReference type="STRING" id="1672749.BJF92_24050"/>
<dbReference type="SMART" id="SM00866">
    <property type="entry name" value="UTRA"/>
    <property type="match status" value="1"/>
</dbReference>
<dbReference type="GO" id="GO:0003700">
    <property type="term" value="F:DNA-binding transcription factor activity"/>
    <property type="evidence" value="ECO:0007669"/>
    <property type="project" value="InterPro"/>
</dbReference>
<dbReference type="GO" id="GO:0045892">
    <property type="term" value="P:negative regulation of DNA-templated transcription"/>
    <property type="evidence" value="ECO:0007669"/>
    <property type="project" value="TreeGrafter"/>
</dbReference>
<evidence type="ECO:0000259" key="4">
    <source>
        <dbReference type="PROSITE" id="PS50949"/>
    </source>
</evidence>
<dbReference type="AlphaFoldDB" id="A0A1Q9APZ7"/>
<keyword evidence="1" id="KW-0805">Transcription regulation</keyword>
<comment type="caution">
    <text evidence="5">The sequence shown here is derived from an EMBL/GenBank/DDBJ whole genome shotgun (WGS) entry which is preliminary data.</text>
</comment>
<sequence length="255" mass="27634">MRAGLTTILSPQALDAAGPGPLYRRLRHVLEQAVATGALAPGDALPPERDLAEAVGLSRVTLRKAVDELVRQGLFERRQGSGTFVARRATPVGKPVSRLTSFTEDMARRGLISRQEWLERGLFPPSPDEMMVLGLAADAQVARLSRLRIADDVPLALEWASIAAEFLPDPMQVTGSLYAELTRIGARPVRAVQRMFAQGMKEADAALLQVAPGSASLVIERVAYLASGRVVEFTRSIYRGDAYDFVAELTLPETA</sequence>
<dbReference type="InterPro" id="IPR011663">
    <property type="entry name" value="UTRA"/>
</dbReference>
<dbReference type="CDD" id="cd07377">
    <property type="entry name" value="WHTH_GntR"/>
    <property type="match status" value="1"/>
</dbReference>
<evidence type="ECO:0000313" key="5">
    <source>
        <dbReference type="EMBL" id="OLP57487.1"/>
    </source>
</evidence>
<keyword evidence="2" id="KW-0238">DNA-binding</keyword>
<keyword evidence="3" id="KW-0804">Transcription</keyword>
<dbReference type="PANTHER" id="PTHR44846:SF1">
    <property type="entry name" value="MANNOSYL-D-GLYCERATE TRANSPORT_METABOLISM SYSTEM REPRESSOR MNGR-RELATED"/>
    <property type="match status" value="1"/>
</dbReference>
<evidence type="ECO:0000256" key="2">
    <source>
        <dbReference type="ARBA" id="ARBA00023125"/>
    </source>
</evidence>
<name>A0A1Q9APZ7_9HYPH</name>
<dbReference type="Proteomes" id="UP000186143">
    <property type="component" value="Unassembled WGS sequence"/>
</dbReference>
<dbReference type="EMBL" id="MKIO01000017">
    <property type="protein sequence ID" value="OLP57487.1"/>
    <property type="molecule type" value="Genomic_DNA"/>
</dbReference>
<dbReference type="InterPro" id="IPR036388">
    <property type="entry name" value="WH-like_DNA-bd_sf"/>
</dbReference>
<proteinExistence type="predicted"/>
<dbReference type="SMART" id="SM00345">
    <property type="entry name" value="HTH_GNTR"/>
    <property type="match status" value="1"/>
</dbReference>
<evidence type="ECO:0000313" key="6">
    <source>
        <dbReference type="Proteomes" id="UP000186143"/>
    </source>
</evidence>